<dbReference type="Pfam" id="PF01215">
    <property type="entry name" value="COX5B"/>
    <property type="match status" value="1"/>
</dbReference>
<dbReference type="GO" id="GO:0006123">
    <property type="term" value="P:mitochondrial electron transport, cytochrome c to oxygen"/>
    <property type="evidence" value="ECO:0007669"/>
    <property type="project" value="InterPro"/>
</dbReference>
<dbReference type="STRING" id="35722.A0A0B7MZH1"/>
<proteinExistence type="predicted"/>
<dbReference type="GO" id="GO:0046872">
    <property type="term" value="F:metal ion binding"/>
    <property type="evidence" value="ECO:0007669"/>
    <property type="project" value="UniProtKB-KW"/>
</dbReference>
<dbReference type="EMBL" id="LN724412">
    <property type="protein sequence ID" value="CEP10537.1"/>
    <property type="molecule type" value="Genomic_DNA"/>
</dbReference>
<dbReference type="PANTHER" id="PTHR10122">
    <property type="entry name" value="CYTOCHROME C OXIDASE SUBUNIT 5B, MITOCHONDRIAL"/>
    <property type="match status" value="1"/>
</dbReference>
<dbReference type="GO" id="GO:0045277">
    <property type="term" value="C:respiratory chain complex IV"/>
    <property type="evidence" value="ECO:0007669"/>
    <property type="project" value="InterPro"/>
</dbReference>
<dbReference type="Proteomes" id="UP000054107">
    <property type="component" value="Unassembled WGS sequence"/>
</dbReference>
<dbReference type="OrthoDB" id="10249250at2759"/>
<organism evidence="4 5">
    <name type="scientific">Parasitella parasitica</name>
    <dbReference type="NCBI Taxonomy" id="35722"/>
    <lineage>
        <taxon>Eukaryota</taxon>
        <taxon>Fungi</taxon>
        <taxon>Fungi incertae sedis</taxon>
        <taxon>Mucoromycota</taxon>
        <taxon>Mucoromycotina</taxon>
        <taxon>Mucoromycetes</taxon>
        <taxon>Mucorales</taxon>
        <taxon>Mucorineae</taxon>
        <taxon>Mucoraceae</taxon>
        <taxon>Parasitella</taxon>
    </lineage>
</organism>
<evidence type="ECO:0000256" key="1">
    <source>
        <dbReference type="ARBA" id="ARBA00022723"/>
    </source>
</evidence>
<reference evidence="4 5" key="1">
    <citation type="submission" date="2014-09" db="EMBL/GenBank/DDBJ databases">
        <authorList>
            <person name="Ellenberger Sabrina"/>
        </authorList>
    </citation>
    <scope>NUCLEOTIDE SEQUENCE [LARGE SCALE GENOMIC DNA]</scope>
    <source>
        <strain evidence="4 5">CBS 412.66</strain>
    </source>
</reference>
<dbReference type="CDD" id="cd00924">
    <property type="entry name" value="Cyt_c_Oxidase_Vb"/>
    <property type="match status" value="1"/>
</dbReference>
<dbReference type="InterPro" id="IPR036972">
    <property type="entry name" value="Cyt_c_oxidase_su5b_sf"/>
</dbReference>
<accession>A0A0B7MZH1</accession>
<dbReference type="PROSITE" id="PS51359">
    <property type="entry name" value="COX5B_2"/>
    <property type="match status" value="1"/>
</dbReference>
<feature type="binding site" evidence="3">
    <location>
        <position position="130"/>
    </location>
    <ligand>
        <name>Zn(2+)</name>
        <dbReference type="ChEBI" id="CHEBI:29105"/>
    </ligand>
</feature>
<dbReference type="SUPFAM" id="SSF57802">
    <property type="entry name" value="Rubredoxin-like"/>
    <property type="match status" value="1"/>
</dbReference>
<dbReference type="GO" id="GO:0005740">
    <property type="term" value="C:mitochondrial envelope"/>
    <property type="evidence" value="ECO:0007669"/>
    <property type="project" value="InterPro"/>
</dbReference>
<protein>
    <submittedName>
        <fullName evidence="4">Uncharacterized protein</fullName>
    </submittedName>
</protein>
<feature type="binding site" evidence="3">
    <location>
        <position position="133"/>
    </location>
    <ligand>
        <name>Zn(2+)</name>
        <dbReference type="ChEBI" id="CHEBI:29105"/>
    </ligand>
</feature>
<evidence type="ECO:0000256" key="2">
    <source>
        <dbReference type="ARBA" id="ARBA00022833"/>
    </source>
</evidence>
<sequence>MLAFRRAAIKAAPLAARSTVRPFSVLGARFSGAVGHSAETNMGPGGKAGEVPTDLEQATGLERQELLAKLQGKELFDVEPLNMTHIGTPKNPIVVKSHDPIRFVGCTGFPAESHDVIWINLDKSHEHDRCPECGSVFTMDFVGSEEDHHH</sequence>
<feature type="binding site" evidence="3">
    <location>
        <position position="114"/>
    </location>
    <ligand>
        <name>Zn(2+)</name>
        <dbReference type="ChEBI" id="CHEBI:29105"/>
    </ligand>
</feature>
<gene>
    <name evidence="4" type="primary">PARPA_04253.1 scaffold 12477</name>
</gene>
<dbReference type="PANTHER" id="PTHR10122:SF0">
    <property type="entry name" value="CYTOCHROME C OXIDASE SUBUNIT 5B, ISOFORM A-RELATED"/>
    <property type="match status" value="1"/>
</dbReference>
<name>A0A0B7MZH1_9FUNG</name>
<keyword evidence="5" id="KW-1185">Reference proteome</keyword>
<keyword evidence="2 3" id="KW-0862">Zinc</keyword>
<dbReference type="AlphaFoldDB" id="A0A0B7MZH1"/>
<evidence type="ECO:0000313" key="5">
    <source>
        <dbReference type="Proteomes" id="UP000054107"/>
    </source>
</evidence>
<dbReference type="Gene3D" id="2.60.11.10">
    <property type="entry name" value="Cytochrome c oxidase, subunit Vb"/>
    <property type="match status" value="1"/>
</dbReference>
<dbReference type="InterPro" id="IPR002124">
    <property type="entry name" value="Cyt_c_oxidase_su5b"/>
</dbReference>
<feature type="binding site" evidence="3">
    <location>
        <position position="106"/>
    </location>
    <ligand>
        <name>Zn(2+)</name>
        <dbReference type="ChEBI" id="CHEBI:29105"/>
    </ligand>
</feature>
<evidence type="ECO:0000256" key="3">
    <source>
        <dbReference type="PIRSR" id="PIRSR602124-2"/>
    </source>
</evidence>
<evidence type="ECO:0000313" key="4">
    <source>
        <dbReference type="EMBL" id="CEP10537.1"/>
    </source>
</evidence>
<keyword evidence="1 3" id="KW-0479">Metal-binding</keyword>